<gene>
    <name evidence="3" type="ORF">CLV67_121100</name>
</gene>
<feature type="transmembrane region" description="Helical" evidence="2">
    <location>
        <begin position="107"/>
        <end position="135"/>
    </location>
</feature>
<feature type="region of interest" description="Disordered" evidence="1">
    <location>
        <begin position="208"/>
        <end position="371"/>
    </location>
</feature>
<evidence type="ECO:0000313" key="3">
    <source>
        <dbReference type="EMBL" id="PRX16053.1"/>
    </source>
</evidence>
<feature type="compositionally biased region" description="Low complexity" evidence="1">
    <location>
        <begin position="208"/>
        <end position="228"/>
    </location>
</feature>
<comment type="caution">
    <text evidence="3">The sequence shown here is derived from an EMBL/GenBank/DDBJ whole genome shotgun (WGS) entry which is preliminary data.</text>
</comment>
<feature type="compositionally biased region" description="Polar residues" evidence="1">
    <location>
        <begin position="260"/>
        <end position="272"/>
    </location>
</feature>
<dbReference type="PRINTS" id="PR01217">
    <property type="entry name" value="PRICHEXTENSN"/>
</dbReference>
<reference evidence="3 4" key="1">
    <citation type="submission" date="2018-03" db="EMBL/GenBank/DDBJ databases">
        <title>Genomic Encyclopedia of Archaeal and Bacterial Type Strains, Phase II (KMG-II): from individual species to whole genera.</title>
        <authorList>
            <person name="Goeker M."/>
        </authorList>
    </citation>
    <scope>NUCLEOTIDE SEQUENCE [LARGE SCALE GENOMIC DNA]</scope>
    <source>
        <strain evidence="3 4">DSM 43146</strain>
    </source>
</reference>
<feature type="compositionally biased region" description="Pro residues" evidence="1">
    <location>
        <begin position="275"/>
        <end position="288"/>
    </location>
</feature>
<keyword evidence="2" id="KW-1133">Transmembrane helix</keyword>
<feature type="compositionally biased region" description="Pro residues" evidence="1">
    <location>
        <begin position="319"/>
        <end position="353"/>
    </location>
</feature>
<feature type="transmembrane region" description="Helical" evidence="2">
    <location>
        <begin position="69"/>
        <end position="95"/>
    </location>
</feature>
<feature type="transmembrane region" description="Helical" evidence="2">
    <location>
        <begin position="155"/>
        <end position="180"/>
    </location>
</feature>
<dbReference type="EMBL" id="PVMZ01000021">
    <property type="protein sequence ID" value="PRX16053.1"/>
    <property type="molecule type" value="Genomic_DNA"/>
</dbReference>
<evidence type="ECO:0000256" key="2">
    <source>
        <dbReference type="SAM" id="Phobius"/>
    </source>
</evidence>
<accession>A0A2T0K0I6</accession>
<dbReference type="AlphaFoldDB" id="A0A2T0K0I6"/>
<feature type="transmembrane region" description="Helical" evidence="2">
    <location>
        <begin position="25"/>
        <end position="49"/>
    </location>
</feature>
<keyword evidence="2" id="KW-0812">Transmembrane</keyword>
<feature type="compositionally biased region" description="Low complexity" evidence="1">
    <location>
        <begin position="305"/>
        <end position="318"/>
    </location>
</feature>
<proteinExistence type="predicted"/>
<sequence length="371" mass="37627">MTVPAFPVPNPAAPSRPATVTISSALIFLVVAMQLLSAGVVIAISGTLAEAYQDAVELETSQAVADIGSIVRITYIFMAVVYVLIAIGMTTLALLNNRGKNASRILTWVFGGLGLCCNSISLSLTAAGGLAFSGAGQGVDQGQVEERVAEALPGWFNVLMTTSTALTVLGLLGAIVLLALPPSNEWFRRPAAWNPAMPFQPYPGQAAYPGQPAYPAQPGYPQQPGQPGTHAQPAYPPPPSHFGSPQQYGQPGEPAPGLPTTYTPTPAPVQSNPWAPQPTPSSPEPPSDPWAAQPAAEPPSPPAAAEPASAPPAAGQPPATEPPSAPPATEPPSSPSAAEPPSPPPAAEPPSPPSGGDQGGDPPQRPASGPS</sequence>
<organism evidence="3 4">
    <name type="scientific">Actinoplanes italicus</name>
    <dbReference type="NCBI Taxonomy" id="113567"/>
    <lineage>
        <taxon>Bacteria</taxon>
        <taxon>Bacillati</taxon>
        <taxon>Actinomycetota</taxon>
        <taxon>Actinomycetes</taxon>
        <taxon>Micromonosporales</taxon>
        <taxon>Micromonosporaceae</taxon>
        <taxon>Actinoplanes</taxon>
    </lineage>
</organism>
<keyword evidence="4" id="KW-1185">Reference proteome</keyword>
<dbReference type="Proteomes" id="UP000239415">
    <property type="component" value="Unassembled WGS sequence"/>
</dbReference>
<keyword evidence="2" id="KW-0472">Membrane</keyword>
<name>A0A2T0K0I6_9ACTN</name>
<evidence type="ECO:0000256" key="1">
    <source>
        <dbReference type="SAM" id="MobiDB-lite"/>
    </source>
</evidence>
<evidence type="ECO:0000313" key="4">
    <source>
        <dbReference type="Proteomes" id="UP000239415"/>
    </source>
</evidence>
<protein>
    <submittedName>
        <fullName evidence="3">Uncharacterized protein</fullName>
    </submittedName>
</protein>